<comment type="cofactor">
    <cofactor evidence="10">
        <name>[2Fe-2S] cluster</name>
        <dbReference type="ChEBI" id="CHEBI:190135"/>
    </cofactor>
</comment>
<dbReference type="InterPro" id="IPR001433">
    <property type="entry name" value="OxRdtase_FAD/NAD-bd"/>
</dbReference>
<feature type="binding site" evidence="12">
    <location>
        <position position="266"/>
    </location>
    <ligand>
        <name>[2Fe-2S] cluster</name>
        <dbReference type="ChEBI" id="CHEBI:190135"/>
    </ligand>
</feature>
<proteinExistence type="inferred from homology"/>
<evidence type="ECO:0000256" key="6">
    <source>
        <dbReference type="ARBA" id="ARBA00022827"/>
    </source>
</evidence>
<feature type="domain" description="FAD-binding FR-type" evidence="13">
    <location>
        <begin position="8"/>
        <end position="129"/>
    </location>
</feature>
<reference evidence="15" key="1">
    <citation type="submission" date="2017-04" db="EMBL/GenBank/DDBJ databases">
        <title>Comparative genomics and description of representatives of a novel lineage of planctomycetes thriving in anoxic sediments.</title>
        <authorList>
            <person name="Spring S."/>
            <person name="Bunk B."/>
            <person name="Sproer C."/>
        </authorList>
    </citation>
    <scope>NUCLEOTIDE SEQUENCE [LARGE SCALE GENOMIC DNA]</scope>
    <source>
        <strain evidence="15">ST-PulAB-D4</strain>
    </source>
</reference>
<dbReference type="InterPro" id="IPR037117">
    <property type="entry name" value="Dihydroorotate_DH_ele_sf"/>
</dbReference>
<dbReference type="InterPro" id="IPR012165">
    <property type="entry name" value="Cyt_c3_hydrogenase_gsu"/>
</dbReference>
<dbReference type="Gene3D" id="3.40.50.80">
    <property type="entry name" value="Nucleotide-binding domain of ferredoxin-NADP reductase (FNR) module"/>
    <property type="match status" value="1"/>
</dbReference>
<accession>A0A1W6LLI7</accession>
<comment type="similarity">
    <text evidence="1">Belongs to the PyrK family.</text>
</comment>
<dbReference type="STRING" id="1941349.STSP1_01003"/>
<evidence type="ECO:0000256" key="8">
    <source>
        <dbReference type="ARBA" id="ARBA00023004"/>
    </source>
</evidence>
<evidence type="ECO:0000256" key="10">
    <source>
        <dbReference type="ARBA" id="ARBA00034078"/>
    </source>
</evidence>
<keyword evidence="8 12" id="KW-0408">Iron</keyword>
<evidence type="ECO:0000256" key="2">
    <source>
        <dbReference type="ARBA" id="ARBA00022448"/>
    </source>
</evidence>
<evidence type="ECO:0000256" key="11">
    <source>
        <dbReference type="PIRSR" id="PIRSR006816-1"/>
    </source>
</evidence>
<evidence type="ECO:0000256" key="4">
    <source>
        <dbReference type="ARBA" id="ARBA00022714"/>
    </source>
</evidence>
<name>A0A1W6LLI7_9BACT</name>
<keyword evidence="3 11" id="KW-0285">Flavoprotein</keyword>
<evidence type="ECO:0000256" key="7">
    <source>
        <dbReference type="ARBA" id="ARBA00022982"/>
    </source>
</evidence>
<dbReference type="Pfam" id="PF00175">
    <property type="entry name" value="NAD_binding_1"/>
    <property type="match status" value="1"/>
</dbReference>
<sequence length="305" mass="32818">MSQNNNRSGVFEASAARITHYGEKICRLAFTLSGEGAKAFELASPGQFAQFQVEGLALPSELPEGLEDKAVRQPILRRPFSFLDVYRDGEDMIVEIMCDIIGTGTARLSALNTGDKVSILGPLGRGFEKPAEGRKVIGVAGGIGIPPVEHFLRQLCRDNPRQECFAFAGARCKADMPIASVQQGKDPAKEEYSFCRHFAAATDDGSFGKNGLVTEAFESWFADSGLAGEECEIAVCGPEPMLKAIAKTAHKLGIRTQVSLEKMMACGIGVCQSCVVPVKKGDGSEENKLCCKDGPVFDSREVFPE</sequence>
<evidence type="ECO:0000313" key="15">
    <source>
        <dbReference type="Proteomes" id="UP000193334"/>
    </source>
</evidence>
<evidence type="ECO:0000256" key="9">
    <source>
        <dbReference type="ARBA" id="ARBA00023014"/>
    </source>
</evidence>
<evidence type="ECO:0000313" key="14">
    <source>
        <dbReference type="EMBL" id="ARN56616.1"/>
    </source>
</evidence>
<dbReference type="KEGG" id="pbp:STSP1_01003"/>
<dbReference type="Pfam" id="PF10418">
    <property type="entry name" value="DHODB_Fe-S_bind"/>
    <property type="match status" value="1"/>
</dbReference>
<dbReference type="Gene3D" id="2.10.240.10">
    <property type="entry name" value="Dihydroorotate dehydrogenase, electron transfer subunit"/>
    <property type="match status" value="1"/>
</dbReference>
<comment type="cofactor">
    <cofactor evidence="11">
        <name>FAD</name>
        <dbReference type="ChEBI" id="CHEBI:57692"/>
    </cofactor>
    <text evidence="11">Binds 1 FAD per subunit.</text>
</comment>
<dbReference type="EMBL" id="CP021023">
    <property type="protein sequence ID" value="ARN56616.1"/>
    <property type="molecule type" value="Genomic_DNA"/>
</dbReference>
<evidence type="ECO:0000256" key="5">
    <source>
        <dbReference type="ARBA" id="ARBA00022723"/>
    </source>
</evidence>
<dbReference type="PANTHER" id="PTHR43513">
    <property type="entry name" value="DIHYDROOROTATE DEHYDROGENASE B (NAD(+)), ELECTRON TRANSFER SUBUNIT"/>
    <property type="match status" value="1"/>
</dbReference>
<feature type="binding site" evidence="12">
    <location>
        <position position="291"/>
    </location>
    <ligand>
        <name>[2Fe-2S] cluster</name>
        <dbReference type="ChEBI" id="CHEBI:190135"/>
    </ligand>
</feature>
<dbReference type="PIRSF" id="PIRSF006816">
    <property type="entry name" value="Cyc3_hyd_g"/>
    <property type="match status" value="1"/>
</dbReference>
<dbReference type="InterPro" id="IPR050353">
    <property type="entry name" value="PyrK_electron_transfer"/>
</dbReference>
<dbReference type="Proteomes" id="UP000193334">
    <property type="component" value="Chromosome"/>
</dbReference>
<keyword evidence="15" id="KW-1185">Reference proteome</keyword>
<dbReference type="GO" id="GO:0051537">
    <property type="term" value="F:2 iron, 2 sulfur cluster binding"/>
    <property type="evidence" value="ECO:0007669"/>
    <property type="project" value="UniProtKB-KW"/>
</dbReference>
<dbReference type="InterPro" id="IPR019480">
    <property type="entry name" value="Dihydroorotate_DH_Fe-S-bd"/>
</dbReference>
<keyword evidence="6 11" id="KW-0274">FAD</keyword>
<keyword evidence="2" id="KW-0813">Transport</keyword>
<dbReference type="GO" id="GO:0016491">
    <property type="term" value="F:oxidoreductase activity"/>
    <property type="evidence" value="ECO:0007669"/>
    <property type="project" value="InterPro"/>
</dbReference>
<dbReference type="GO" id="GO:0046872">
    <property type="term" value="F:metal ion binding"/>
    <property type="evidence" value="ECO:0007669"/>
    <property type="project" value="UniProtKB-KW"/>
</dbReference>
<dbReference type="OrthoDB" id="9789468at2"/>
<evidence type="ECO:0000256" key="3">
    <source>
        <dbReference type="ARBA" id="ARBA00022630"/>
    </source>
</evidence>
<keyword evidence="4 12" id="KW-0001">2Fe-2S</keyword>
<dbReference type="GO" id="GO:0050660">
    <property type="term" value="F:flavin adenine dinucleotide binding"/>
    <property type="evidence" value="ECO:0007669"/>
    <property type="project" value="InterPro"/>
</dbReference>
<evidence type="ECO:0000256" key="12">
    <source>
        <dbReference type="PIRSR" id="PIRSR006816-2"/>
    </source>
</evidence>
<protein>
    <submittedName>
        <fullName evidence="14">Dihydroorotate oxidase B, electron transfer subunit</fullName>
    </submittedName>
</protein>
<dbReference type="SUPFAM" id="SSF52343">
    <property type="entry name" value="Ferredoxin reductase-like, C-terminal NADP-linked domain"/>
    <property type="match status" value="1"/>
</dbReference>
<evidence type="ECO:0000259" key="13">
    <source>
        <dbReference type="PROSITE" id="PS51384"/>
    </source>
</evidence>
<keyword evidence="5 12" id="KW-0479">Metal-binding</keyword>
<feature type="binding site" evidence="11">
    <location>
        <begin position="104"/>
        <end position="105"/>
    </location>
    <ligand>
        <name>FAD</name>
        <dbReference type="ChEBI" id="CHEBI:57692"/>
    </ligand>
</feature>
<gene>
    <name evidence="14" type="primary">pyrK_2</name>
    <name evidence="14" type="ORF">STSP1_01003</name>
</gene>
<dbReference type="InterPro" id="IPR017938">
    <property type="entry name" value="Riboflavin_synthase-like_b-brl"/>
</dbReference>
<dbReference type="PANTHER" id="PTHR43513:SF3">
    <property type="entry name" value="DIHYDROOROTATE DEHYDROGENASE B (NAD(+)), ELECTRON TRANSFER SUBUNIT-RELATED"/>
    <property type="match status" value="1"/>
</dbReference>
<dbReference type="RefSeq" id="WP_085755305.1">
    <property type="nucleotide sequence ID" value="NZ_CP021023.1"/>
</dbReference>
<organism evidence="14 15">
    <name type="scientific">Sedimentisphaera salicampi</name>
    <dbReference type="NCBI Taxonomy" id="1941349"/>
    <lineage>
        <taxon>Bacteria</taxon>
        <taxon>Pseudomonadati</taxon>
        <taxon>Planctomycetota</taxon>
        <taxon>Phycisphaerae</taxon>
        <taxon>Sedimentisphaerales</taxon>
        <taxon>Sedimentisphaeraceae</taxon>
        <taxon>Sedimentisphaera</taxon>
    </lineage>
</organism>
<keyword evidence="9 12" id="KW-0411">Iron-sulfur</keyword>
<keyword evidence="7" id="KW-0249">Electron transport</keyword>
<dbReference type="PROSITE" id="PS51384">
    <property type="entry name" value="FAD_FR"/>
    <property type="match status" value="1"/>
</dbReference>
<dbReference type="GO" id="GO:0006221">
    <property type="term" value="P:pyrimidine nucleotide biosynthetic process"/>
    <property type="evidence" value="ECO:0007669"/>
    <property type="project" value="InterPro"/>
</dbReference>
<feature type="binding site" evidence="12">
    <location>
        <position position="271"/>
    </location>
    <ligand>
        <name>[2Fe-2S] cluster</name>
        <dbReference type="ChEBI" id="CHEBI:190135"/>
    </ligand>
</feature>
<dbReference type="AlphaFoldDB" id="A0A1W6LLI7"/>
<comment type="cofactor">
    <cofactor evidence="12">
        <name>[2Fe-2S] cluster</name>
        <dbReference type="ChEBI" id="CHEBI:190135"/>
    </cofactor>
    <text evidence="12">Binds 1 [2Fe-2S] cluster per subunit.</text>
</comment>
<dbReference type="SUPFAM" id="SSF63380">
    <property type="entry name" value="Riboflavin synthase domain-like"/>
    <property type="match status" value="1"/>
</dbReference>
<dbReference type="Gene3D" id="2.40.30.10">
    <property type="entry name" value="Translation factors"/>
    <property type="match status" value="1"/>
</dbReference>
<feature type="binding site" evidence="12">
    <location>
        <position position="274"/>
    </location>
    <ligand>
        <name>[2Fe-2S] cluster</name>
        <dbReference type="ChEBI" id="CHEBI:190135"/>
    </ligand>
</feature>
<dbReference type="InterPro" id="IPR017927">
    <property type="entry name" value="FAD-bd_FR_type"/>
</dbReference>
<evidence type="ECO:0000256" key="1">
    <source>
        <dbReference type="ARBA" id="ARBA00006422"/>
    </source>
</evidence>
<dbReference type="InterPro" id="IPR039261">
    <property type="entry name" value="FNR_nucleotide-bd"/>
</dbReference>
<feature type="binding site" evidence="11">
    <location>
        <begin position="78"/>
        <end position="81"/>
    </location>
    <ligand>
        <name>FAD</name>
        <dbReference type="ChEBI" id="CHEBI:57692"/>
    </ligand>
</feature>